<protein>
    <submittedName>
        <fullName evidence="2">Uncharacterized protein</fullName>
    </submittedName>
</protein>
<feature type="transmembrane region" description="Helical" evidence="1">
    <location>
        <begin position="81"/>
        <end position="101"/>
    </location>
</feature>
<dbReference type="Proteomes" id="UP001055868">
    <property type="component" value="Chromosome"/>
</dbReference>
<sequence length="122" mass="12645">MSIDEVGASLSHVPGDFLVVGCALSILLGLGGALFVQVKNRVYSVPGTRIPALSVVAVYGAIALLLLGTLTSHSQVTGSDLGRGAVVLVCGLVLLCGWSVWANARMRRIENAADASRREGEL</sequence>
<keyword evidence="1" id="KW-0812">Transmembrane</keyword>
<name>A0ABY4NAU8_9MICO</name>
<evidence type="ECO:0000256" key="1">
    <source>
        <dbReference type="SAM" id="Phobius"/>
    </source>
</evidence>
<proteinExistence type="predicted"/>
<evidence type="ECO:0000313" key="3">
    <source>
        <dbReference type="Proteomes" id="UP001055868"/>
    </source>
</evidence>
<accession>A0ABY4NAU8</accession>
<keyword evidence="1" id="KW-1133">Transmembrane helix</keyword>
<keyword evidence="1" id="KW-0472">Membrane</keyword>
<dbReference type="RefSeq" id="WP_249479940.1">
    <property type="nucleotide sequence ID" value="NZ_CP097218.1"/>
</dbReference>
<reference evidence="2" key="1">
    <citation type="submission" date="2022-05" db="EMBL/GenBank/DDBJ databases">
        <title>Genomic analysis of Brachybacterium sp. CBA3104.</title>
        <authorList>
            <person name="Roh S.W."/>
            <person name="Kim Y.B."/>
            <person name="Kim Y."/>
        </authorList>
    </citation>
    <scope>NUCLEOTIDE SEQUENCE</scope>
    <source>
        <strain evidence="2">CBA3104</strain>
    </source>
</reference>
<gene>
    <name evidence="2" type="ORF">M4486_04345</name>
</gene>
<feature type="transmembrane region" description="Helical" evidence="1">
    <location>
        <begin position="50"/>
        <end position="69"/>
    </location>
</feature>
<feature type="transmembrane region" description="Helical" evidence="1">
    <location>
        <begin position="17"/>
        <end position="38"/>
    </location>
</feature>
<dbReference type="EMBL" id="CP097218">
    <property type="protein sequence ID" value="UQN30548.1"/>
    <property type="molecule type" value="Genomic_DNA"/>
</dbReference>
<organism evidence="2 3">
    <name type="scientific">Brachybacterium kimchii</name>
    <dbReference type="NCBI Taxonomy" id="2942909"/>
    <lineage>
        <taxon>Bacteria</taxon>
        <taxon>Bacillati</taxon>
        <taxon>Actinomycetota</taxon>
        <taxon>Actinomycetes</taxon>
        <taxon>Micrococcales</taxon>
        <taxon>Dermabacteraceae</taxon>
        <taxon>Brachybacterium</taxon>
    </lineage>
</organism>
<evidence type="ECO:0000313" key="2">
    <source>
        <dbReference type="EMBL" id="UQN30548.1"/>
    </source>
</evidence>
<keyword evidence="3" id="KW-1185">Reference proteome</keyword>